<evidence type="ECO:0000256" key="3">
    <source>
        <dbReference type="SAM" id="MobiDB-lite"/>
    </source>
</evidence>
<dbReference type="PROSITE" id="PS51649">
    <property type="entry name" value="NPH3"/>
    <property type="match status" value="1"/>
</dbReference>
<keyword evidence="1" id="KW-0833">Ubl conjugation pathway</keyword>
<organism evidence="5 6">
    <name type="scientific">Helianthus annuus</name>
    <name type="common">Common sunflower</name>
    <dbReference type="NCBI Taxonomy" id="4232"/>
    <lineage>
        <taxon>Eukaryota</taxon>
        <taxon>Viridiplantae</taxon>
        <taxon>Streptophyta</taxon>
        <taxon>Embryophyta</taxon>
        <taxon>Tracheophyta</taxon>
        <taxon>Spermatophyta</taxon>
        <taxon>Magnoliopsida</taxon>
        <taxon>eudicotyledons</taxon>
        <taxon>Gunneridae</taxon>
        <taxon>Pentapetalae</taxon>
        <taxon>asterids</taxon>
        <taxon>campanulids</taxon>
        <taxon>Asterales</taxon>
        <taxon>Asteraceae</taxon>
        <taxon>Asteroideae</taxon>
        <taxon>Heliantheae alliance</taxon>
        <taxon>Heliantheae</taxon>
        <taxon>Helianthus</taxon>
    </lineage>
</organism>
<dbReference type="EMBL" id="CM007894">
    <property type="protein sequence ID" value="OTG26444.1"/>
    <property type="molecule type" value="Genomic_DNA"/>
</dbReference>
<evidence type="ECO:0000256" key="1">
    <source>
        <dbReference type="ARBA" id="ARBA00022786"/>
    </source>
</evidence>
<evidence type="ECO:0000313" key="5">
    <source>
        <dbReference type="EMBL" id="OTG26444.1"/>
    </source>
</evidence>
<evidence type="ECO:0000256" key="2">
    <source>
        <dbReference type="PROSITE-ProRule" id="PRU00982"/>
    </source>
</evidence>
<dbReference type="PANTHER" id="PTHR32370">
    <property type="entry name" value="OS12G0117600 PROTEIN"/>
    <property type="match status" value="1"/>
</dbReference>
<reference evidence="6" key="1">
    <citation type="journal article" date="2017" name="Nature">
        <title>The sunflower genome provides insights into oil metabolism, flowering and Asterid evolution.</title>
        <authorList>
            <person name="Badouin H."/>
            <person name="Gouzy J."/>
            <person name="Grassa C.J."/>
            <person name="Murat F."/>
            <person name="Staton S.E."/>
            <person name="Cottret L."/>
            <person name="Lelandais-Briere C."/>
            <person name="Owens G.L."/>
            <person name="Carrere S."/>
            <person name="Mayjonade B."/>
            <person name="Legrand L."/>
            <person name="Gill N."/>
            <person name="Kane N.C."/>
            <person name="Bowers J.E."/>
            <person name="Hubner S."/>
            <person name="Bellec A."/>
            <person name="Berard A."/>
            <person name="Berges H."/>
            <person name="Blanchet N."/>
            <person name="Boniface M.C."/>
            <person name="Brunel D."/>
            <person name="Catrice O."/>
            <person name="Chaidir N."/>
            <person name="Claudel C."/>
            <person name="Donnadieu C."/>
            <person name="Faraut T."/>
            <person name="Fievet G."/>
            <person name="Helmstetter N."/>
            <person name="King M."/>
            <person name="Knapp S.J."/>
            <person name="Lai Z."/>
            <person name="Le Paslier M.C."/>
            <person name="Lippi Y."/>
            <person name="Lorenzon L."/>
            <person name="Mandel J.R."/>
            <person name="Marage G."/>
            <person name="Marchand G."/>
            <person name="Marquand E."/>
            <person name="Bret-Mestries E."/>
            <person name="Morien E."/>
            <person name="Nambeesan S."/>
            <person name="Nguyen T."/>
            <person name="Pegot-Espagnet P."/>
            <person name="Pouilly N."/>
            <person name="Raftis F."/>
            <person name="Sallet E."/>
            <person name="Schiex T."/>
            <person name="Thomas J."/>
            <person name="Vandecasteele C."/>
            <person name="Vares D."/>
            <person name="Vear F."/>
            <person name="Vautrin S."/>
            <person name="Crespi M."/>
            <person name="Mangin B."/>
            <person name="Burke J.M."/>
            <person name="Salse J."/>
            <person name="Munos S."/>
            <person name="Vincourt P."/>
            <person name="Rieseberg L.H."/>
            <person name="Langlade N.B."/>
        </authorList>
    </citation>
    <scope>NUCLEOTIDE SEQUENCE [LARGE SCALE GENOMIC DNA]</scope>
    <source>
        <strain evidence="6">cv. SF193</strain>
    </source>
</reference>
<feature type="domain" description="NPH3" evidence="4">
    <location>
        <begin position="1"/>
        <end position="159"/>
    </location>
</feature>
<dbReference type="Pfam" id="PF03000">
    <property type="entry name" value="NPH3"/>
    <property type="match status" value="1"/>
</dbReference>
<feature type="compositionally biased region" description="Low complexity" evidence="3">
    <location>
        <begin position="169"/>
        <end position="181"/>
    </location>
</feature>
<dbReference type="GO" id="GO:0016567">
    <property type="term" value="P:protein ubiquitination"/>
    <property type="evidence" value="ECO:0007669"/>
    <property type="project" value="UniProtKB-UniPathway"/>
</dbReference>
<feature type="region of interest" description="Disordered" evidence="3">
    <location>
        <begin position="164"/>
        <end position="184"/>
    </location>
</feature>
<keyword evidence="6" id="KW-1185">Reference proteome</keyword>
<proteinExistence type="inferred from homology"/>
<evidence type="ECO:0000313" key="6">
    <source>
        <dbReference type="Proteomes" id="UP000215914"/>
    </source>
</evidence>
<comment type="similarity">
    <text evidence="2">Belongs to the NPH3 family.</text>
</comment>
<dbReference type="InterPro" id="IPR027356">
    <property type="entry name" value="NPH3_dom"/>
</dbReference>
<dbReference type="AlphaFoldDB" id="A0A251UTL9"/>
<dbReference type="InParanoid" id="A0A251UTL9"/>
<evidence type="ECO:0000259" key="4">
    <source>
        <dbReference type="PROSITE" id="PS51649"/>
    </source>
</evidence>
<gene>
    <name evidence="5" type="ORF">HannXRQ_Chr05g0158731</name>
</gene>
<dbReference type="Proteomes" id="UP000215914">
    <property type="component" value="Chromosome 5"/>
</dbReference>
<dbReference type="UniPathway" id="UPA00143"/>
<sequence>MFLVLAGILVTRVRTLRLSSPLILLDFIMNLSLTDIFGALEIWHDLILIFRPKSKLHALWNHPVSHKTKVASDRNLTHTVFTVLSRSIPDAARPVHDAIYGAVDVYLKEHPTLTEVERKKVCELIDVKKLSADASIHAAQNDRLLLRMVVQILFWVVGMGQRHGETRTSGSSQSKFSSSSSRKQRLGERLRSTLGNAKRFQACLFLKILNLALVLLRTTCFVLRLPCLAKLRLSPPPNYPPLVFRTVQSDSRHWELLVFHRSCLTFGYVSVRLLR</sequence>
<accession>A0A251UTL9</accession>
<dbReference type="InterPro" id="IPR043454">
    <property type="entry name" value="NPH3/RPT2-like"/>
</dbReference>
<protein>
    <submittedName>
        <fullName evidence="5">Putative NPH3 domain, BTB/POZ domain-containing protein NPY1</fullName>
    </submittedName>
</protein>
<name>A0A251UTL9_HELAN</name>